<dbReference type="Pfam" id="PF05860">
    <property type="entry name" value="TPS"/>
    <property type="match status" value="1"/>
</dbReference>
<reference evidence="2 3" key="1">
    <citation type="submission" date="2017-11" db="EMBL/GenBank/DDBJ databases">
        <title>Complete genome of a free-living desiccation-tolerant cyanobacterium and its photosynthetic adaptation to extreme terrestrial habitat.</title>
        <authorList>
            <person name="Shang J."/>
        </authorList>
    </citation>
    <scope>NUCLEOTIDE SEQUENCE [LARGE SCALE GENOMIC DNA]</scope>
    <source>
        <strain evidence="2 3">CCNUN1</strain>
        <plasmid evidence="3">pnfsy06</plasmid>
    </source>
</reference>
<dbReference type="InterPro" id="IPR011050">
    <property type="entry name" value="Pectin_lyase_fold/virulence"/>
</dbReference>
<keyword evidence="2" id="KW-0614">Plasmid</keyword>
<evidence type="ECO:0000313" key="2">
    <source>
        <dbReference type="EMBL" id="AUB43674.1"/>
    </source>
</evidence>
<organism evidence="2 3">
    <name type="scientific">Nostoc flagelliforme CCNUN1</name>
    <dbReference type="NCBI Taxonomy" id="2038116"/>
    <lineage>
        <taxon>Bacteria</taxon>
        <taxon>Bacillati</taxon>
        <taxon>Cyanobacteriota</taxon>
        <taxon>Cyanophyceae</taxon>
        <taxon>Nostocales</taxon>
        <taxon>Nostocaceae</taxon>
        <taxon>Nostoc</taxon>
    </lineage>
</organism>
<dbReference type="RefSeq" id="WP_100903713.1">
    <property type="nucleotide sequence ID" value="NZ_CAWNNC010000007.1"/>
</dbReference>
<dbReference type="OrthoDB" id="502809at2"/>
<proteinExistence type="predicted"/>
<dbReference type="SMART" id="SM00912">
    <property type="entry name" value="Haemagg_act"/>
    <property type="match status" value="1"/>
</dbReference>
<keyword evidence="3" id="KW-1185">Reference proteome</keyword>
<dbReference type="InterPro" id="IPR008638">
    <property type="entry name" value="FhaB/CdiA-like_TPS"/>
</dbReference>
<dbReference type="KEGG" id="nfl:COO91_09858"/>
<dbReference type="Gene3D" id="2.160.20.10">
    <property type="entry name" value="Single-stranded right-handed beta-helix, Pectin lyase-like"/>
    <property type="match status" value="1"/>
</dbReference>
<dbReference type="AlphaFoldDB" id="A0A2K8T7K7"/>
<dbReference type="SUPFAM" id="SSF51126">
    <property type="entry name" value="Pectin lyase-like"/>
    <property type="match status" value="1"/>
</dbReference>
<name>A0A2K8T7K7_9NOSO</name>
<feature type="domain" description="Filamentous haemagglutinin FhaB/tRNA nuclease CdiA-like TPS" evidence="1">
    <location>
        <begin position="37"/>
        <end position="150"/>
    </location>
</feature>
<dbReference type="EMBL" id="CP024791">
    <property type="protein sequence ID" value="AUB43674.1"/>
    <property type="molecule type" value="Genomic_DNA"/>
</dbReference>
<dbReference type="InterPro" id="IPR012334">
    <property type="entry name" value="Pectin_lyas_fold"/>
</dbReference>
<evidence type="ECO:0000313" key="3">
    <source>
        <dbReference type="Proteomes" id="UP000232003"/>
    </source>
</evidence>
<sequence length="230" mass="23676">MSGLGFTHWGALAAIAVGVNFCTIDYADYANAQITPDGTLPNNSSVTREGDTFNITGGTQAGSNLFHSFGEFSVNTGGTASFNNALDIQNIITRVTGESVSNIDIDGLIRTLGTANLFLTNPNGIVFGENASLNVGGSFVATSANALQFGNRGFFSATDKNIPSELLTVNPSALLFNQINHNGEIQNNSAAPAGTDPAGLNAFGLRVPDGKSLLLVGGNVSMDGGRLVTS</sequence>
<dbReference type="NCBIfam" id="TIGR01901">
    <property type="entry name" value="adhes_NPXG"/>
    <property type="match status" value="1"/>
</dbReference>
<gene>
    <name evidence="2" type="ORF">COO91_09858</name>
</gene>
<geneLocation type="plasmid" evidence="3">
    <name>pnfsy06</name>
</geneLocation>
<dbReference type="Proteomes" id="UP000232003">
    <property type="component" value="Plasmid pNFSY06"/>
</dbReference>
<accession>A0A2K8T7K7</accession>
<protein>
    <submittedName>
        <fullName evidence="2">Large exoprotein involved in heme utilization or adhesion</fullName>
    </submittedName>
</protein>
<evidence type="ECO:0000259" key="1">
    <source>
        <dbReference type="SMART" id="SM00912"/>
    </source>
</evidence>